<evidence type="ECO:0000256" key="1">
    <source>
        <dbReference type="ARBA" id="ARBA00004651"/>
    </source>
</evidence>
<dbReference type="GeneID" id="81126378"/>
<evidence type="ECO:0000256" key="6">
    <source>
        <dbReference type="SAM" id="Phobius"/>
    </source>
</evidence>
<dbReference type="PANTHER" id="PTHR33452">
    <property type="entry name" value="OXIDOREDUCTASE CATD-RELATED"/>
    <property type="match status" value="1"/>
</dbReference>
<dbReference type="RefSeq" id="WP_284031478.1">
    <property type="nucleotide sequence ID" value="NZ_CP126154.1"/>
</dbReference>
<reference evidence="7 8" key="1">
    <citation type="journal article" date="2019" name="Int. J. Syst. Evol. Microbiol.">
        <title>The Global Catalogue of Microorganisms (GCM) 10K type strain sequencing project: providing services to taxonomists for standard genome sequencing and annotation.</title>
        <authorList>
            <consortium name="The Broad Institute Genomics Platform"/>
            <consortium name="The Broad Institute Genome Sequencing Center for Infectious Disease"/>
            <person name="Wu L."/>
            <person name="Ma J."/>
        </authorList>
    </citation>
    <scope>NUCLEOTIDE SEQUENCE [LARGE SCALE GENOMIC DNA]</scope>
    <source>
        <strain evidence="7 8">DT31</strain>
    </source>
</reference>
<keyword evidence="8" id="KW-1185">Reference proteome</keyword>
<keyword evidence="4 6" id="KW-1133">Transmembrane helix</keyword>
<dbReference type="EMBL" id="JBHTAH010000001">
    <property type="protein sequence ID" value="MFC7068404.1"/>
    <property type="molecule type" value="Genomic_DNA"/>
</dbReference>
<gene>
    <name evidence="7" type="ORF">ACFQL9_02025</name>
</gene>
<evidence type="ECO:0000256" key="5">
    <source>
        <dbReference type="ARBA" id="ARBA00023136"/>
    </source>
</evidence>
<accession>A0ABD5W8X0</accession>
<protein>
    <submittedName>
        <fullName evidence="7">DoxX family membrane protein</fullName>
    </submittedName>
</protein>
<sequence>MITRLLFALARLAFGAKFAKDGYENLRDRDEMVAYADSVGVPAPELLVPAASGLLLVGGVLVAAGLAPVLGVVAIATFMLGVTPQMHDFWNRDDEESRTEERDAFLRNASFLGAAIAFAVAARERRAGASDEATADDAA</sequence>
<organism evidence="7 8">
    <name type="scientific">Halobaculum lipolyticum</name>
    <dbReference type="NCBI Taxonomy" id="3032001"/>
    <lineage>
        <taxon>Archaea</taxon>
        <taxon>Methanobacteriati</taxon>
        <taxon>Methanobacteriota</taxon>
        <taxon>Stenosarchaea group</taxon>
        <taxon>Halobacteria</taxon>
        <taxon>Halobacteriales</taxon>
        <taxon>Haloferacaceae</taxon>
        <taxon>Halobaculum</taxon>
    </lineage>
</organism>
<proteinExistence type="predicted"/>
<keyword evidence="5 6" id="KW-0472">Membrane</keyword>
<dbReference type="AlphaFoldDB" id="A0ABD5W8X0"/>
<name>A0ABD5W8X0_9EURY</name>
<comment type="subcellular location">
    <subcellularLocation>
        <location evidence="1">Cell membrane</location>
        <topology evidence="1">Multi-pass membrane protein</topology>
    </subcellularLocation>
</comment>
<dbReference type="Proteomes" id="UP001596461">
    <property type="component" value="Unassembled WGS sequence"/>
</dbReference>
<evidence type="ECO:0000313" key="8">
    <source>
        <dbReference type="Proteomes" id="UP001596461"/>
    </source>
</evidence>
<dbReference type="InterPro" id="IPR051907">
    <property type="entry name" value="DoxX-like_oxidoreductase"/>
</dbReference>
<comment type="caution">
    <text evidence="7">The sequence shown here is derived from an EMBL/GenBank/DDBJ whole genome shotgun (WGS) entry which is preliminary data.</text>
</comment>
<dbReference type="GO" id="GO:0005886">
    <property type="term" value="C:plasma membrane"/>
    <property type="evidence" value="ECO:0007669"/>
    <property type="project" value="UniProtKB-SubCell"/>
</dbReference>
<keyword evidence="3 6" id="KW-0812">Transmembrane</keyword>
<dbReference type="PANTHER" id="PTHR33452:SF1">
    <property type="entry name" value="INNER MEMBRANE PROTEIN YPHA-RELATED"/>
    <property type="match status" value="1"/>
</dbReference>
<evidence type="ECO:0000313" key="7">
    <source>
        <dbReference type="EMBL" id="MFC7068404.1"/>
    </source>
</evidence>
<dbReference type="Pfam" id="PF07681">
    <property type="entry name" value="DoxX"/>
    <property type="match status" value="1"/>
</dbReference>
<evidence type="ECO:0000256" key="2">
    <source>
        <dbReference type="ARBA" id="ARBA00022475"/>
    </source>
</evidence>
<evidence type="ECO:0000256" key="3">
    <source>
        <dbReference type="ARBA" id="ARBA00022692"/>
    </source>
</evidence>
<evidence type="ECO:0000256" key="4">
    <source>
        <dbReference type="ARBA" id="ARBA00022989"/>
    </source>
</evidence>
<feature type="transmembrane region" description="Helical" evidence="6">
    <location>
        <begin position="54"/>
        <end position="83"/>
    </location>
</feature>
<dbReference type="InterPro" id="IPR032808">
    <property type="entry name" value="DoxX"/>
</dbReference>
<keyword evidence="2" id="KW-1003">Cell membrane</keyword>